<sequence length="309" mass="36443">MQISRLFGIVYLLLERKKVTAKELSERFEVSIRTIYRDLDNLSAAGIPIYTINGRNGGISLLDNFIINKSLLSESEQNEILIGLQSLTAVNYPNIDNALSKMKALFNKTDYSWIEVDFSRWGSDNKEKEKFNLLKTSIIEKQIITFDYFNSYGDNSIRQVEPVKLIYKDKCWYLQGFCLSKKDYRIFKISRIKQLEITEQCFSRIHKQEQFIESDIQNYNPIIDLELFFSSHVAYRLYDVFDENAILKNTNGTFKVTISLPEDEWLYGFIMSFGDDVEIIKPKYIRDRISERLEKALKKYKKYKKPDMM</sequence>
<dbReference type="InterPro" id="IPR057727">
    <property type="entry name" value="WCX_dom"/>
</dbReference>
<dbReference type="GO" id="GO:0003677">
    <property type="term" value="F:DNA binding"/>
    <property type="evidence" value="ECO:0007669"/>
    <property type="project" value="UniProtKB-KW"/>
</dbReference>
<dbReference type="Pfam" id="PF25583">
    <property type="entry name" value="WCX"/>
    <property type="match status" value="1"/>
</dbReference>
<keyword evidence="5" id="KW-1185">Reference proteome</keyword>
<dbReference type="STRING" id="36842.SAMN02194393_04828"/>
<accession>A0A1T5MJ10</accession>
<keyword evidence="4" id="KW-0238">DNA-binding</keyword>
<evidence type="ECO:0000313" key="4">
    <source>
        <dbReference type="EMBL" id="SKC88216.1"/>
    </source>
</evidence>
<dbReference type="SUPFAM" id="SSF46785">
    <property type="entry name" value="Winged helix' DNA-binding domain"/>
    <property type="match status" value="1"/>
</dbReference>
<evidence type="ECO:0000256" key="2">
    <source>
        <dbReference type="ARBA" id="ARBA00023163"/>
    </source>
</evidence>
<dbReference type="AlphaFoldDB" id="A0A1T5MJ10"/>
<dbReference type="InterPro" id="IPR036388">
    <property type="entry name" value="WH-like_DNA-bd_sf"/>
</dbReference>
<dbReference type="RefSeq" id="WP_079495365.1">
    <property type="nucleotide sequence ID" value="NZ_FUZT01000017.1"/>
</dbReference>
<dbReference type="SMART" id="SM00420">
    <property type="entry name" value="HTH_DEOR"/>
    <property type="match status" value="1"/>
</dbReference>
<dbReference type="InterPro" id="IPR001034">
    <property type="entry name" value="DeoR_HTH"/>
</dbReference>
<dbReference type="EMBL" id="FUZT01000017">
    <property type="protein sequence ID" value="SKC88216.1"/>
    <property type="molecule type" value="Genomic_DNA"/>
</dbReference>
<dbReference type="PANTHER" id="PTHR34580:SF1">
    <property type="entry name" value="PROTEIN PAFC"/>
    <property type="match status" value="1"/>
</dbReference>
<dbReference type="Proteomes" id="UP000190285">
    <property type="component" value="Unassembled WGS sequence"/>
</dbReference>
<keyword evidence="1" id="KW-0805">Transcription regulation</keyword>
<feature type="domain" description="HTH deoR-type" evidence="3">
    <location>
        <begin position="2"/>
        <end position="61"/>
    </location>
</feature>
<organism evidence="4 5">
    <name type="scientific">Maledivibacter halophilus</name>
    <dbReference type="NCBI Taxonomy" id="36842"/>
    <lineage>
        <taxon>Bacteria</taxon>
        <taxon>Bacillati</taxon>
        <taxon>Bacillota</taxon>
        <taxon>Clostridia</taxon>
        <taxon>Peptostreptococcales</taxon>
        <taxon>Caminicellaceae</taxon>
        <taxon>Maledivibacter</taxon>
    </lineage>
</organism>
<dbReference type="InterPro" id="IPR013196">
    <property type="entry name" value="HTH_11"/>
</dbReference>
<dbReference type="PROSITE" id="PS51000">
    <property type="entry name" value="HTH_DEOR_2"/>
    <property type="match status" value="1"/>
</dbReference>
<dbReference type="InterPro" id="IPR028349">
    <property type="entry name" value="PafC-like"/>
</dbReference>
<protein>
    <submittedName>
        <fullName evidence="4">Predicted DNA-binding transcriptional regulator YafY, contains an HTH and WYL domains</fullName>
    </submittedName>
</protein>
<dbReference type="PIRSF" id="PIRSF016838">
    <property type="entry name" value="PafC"/>
    <property type="match status" value="1"/>
</dbReference>
<dbReference type="InterPro" id="IPR026881">
    <property type="entry name" value="WYL_dom"/>
</dbReference>
<evidence type="ECO:0000256" key="1">
    <source>
        <dbReference type="ARBA" id="ARBA00023015"/>
    </source>
</evidence>
<dbReference type="Gene3D" id="1.10.10.10">
    <property type="entry name" value="Winged helix-like DNA-binding domain superfamily/Winged helix DNA-binding domain"/>
    <property type="match status" value="1"/>
</dbReference>
<dbReference type="PANTHER" id="PTHR34580">
    <property type="match status" value="1"/>
</dbReference>
<evidence type="ECO:0000259" key="3">
    <source>
        <dbReference type="PROSITE" id="PS51000"/>
    </source>
</evidence>
<keyword evidence="2" id="KW-0804">Transcription</keyword>
<dbReference type="OrthoDB" id="9815009at2"/>
<dbReference type="GO" id="GO:0003700">
    <property type="term" value="F:DNA-binding transcription factor activity"/>
    <property type="evidence" value="ECO:0007669"/>
    <property type="project" value="InterPro"/>
</dbReference>
<name>A0A1T5MJ10_9FIRM</name>
<reference evidence="4 5" key="1">
    <citation type="submission" date="2017-02" db="EMBL/GenBank/DDBJ databases">
        <authorList>
            <person name="Peterson S.W."/>
        </authorList>
    </citation>
    <scope>NUCLEOTIDE SEQUENCE [LARGE SCALE GENOMIC DNA]</scope>
    <source>
        <strain evidence="4 5">M1</strain>
    </source>
</reference>
<gene>
    <name evidence="4" type="ORF">SAMN02194393_04828</name>
</gene>
<proteinExistence type="predicted"/>
<dbReference type="InterPro" id="IPR036390">
    <property type="entry name" value="WH_DNA-bd_sf"/>
</dbReference>
<evidence type="ECO:0000313" key="5">
    <source>
        <dbReference type="Proteomes" id="UP000190285"/>
    </source>
</evidence>
<dbReference type="Pfam" id="PF08279">
    <property type="entry name" value="HTH_11"/>
    <property type="match status" value="1"/>
</dbReference>
<dbReference type="Pfam" id="PF13280">
    <property type="entry name" value="WYL"/>
    <property type="match status" value="1"/>
</dbReference>
<dbReference type="PROSITE" id="PS52050">
    <property type="entry name" value="WYL"/>
    <property type="match status" value="1"/>
</dbReference>
<dbReference type="InterPro" id="IPR051534">
    <property type="entry name" value="CBASS_pafABC_assoc_protein"/>
</dbReference>